<evidence type="ECO:0000313" key="7">
    <source>
        <dbReference type="EMBL" id="KAK5581019.1"/>
    </source>
</evidence>
<evidence type="ECO:0000256" key="6">
    <source>
        <dbReference type="ARBA" id="ARBA00023242"/>
    </source>
</evidence>
<keyword evidence="4" id="KW-0805">Transcription regulation</keyword>
<protein>
    <submittedName>
        <fullName evidence="7">Uncharacterized protein</fullName>
    </submittedName>
</protein>
<gene>
    <name evidence="7" type="ORF">RB653_001046</name>
</gene>
<evidence type="ECO:0000256" key="1">
    <source>
        <dbReference type="ARBA" id="ARBA00004123"/>
    </source>
</evidence>
<proteinExistence type="inferred from homology"/>
<dbReference type="PANTHER" id="PTHR13581:SF5">
    <property type="entry name" value="MRG_MORF4L-BINDING PROTEIN"/>
    <property type="match status" value="1"/>
</dbReference>
<keyword evidence="6" id="KW-0539">Nucleus</keyword>
<dbReference type="GO" id="GO:0035267">
    <property type="term" value="C:NuA4 histone acetyltransferase complex"/>
    <property type="evidence" value="ECO:0007669"/>
    <property type="project" value="TreeGrafter"/>
</dbReference>
<comment type="subcellular location">
    <subcellularLocation>
        <location evidence="1">Nucleus</location>
    </subcellularLocation>
</comment>
<organism evidence="7 8">
    <name type="scientific">Dictyostelium firmibasis</name>
    <dbReference type="NCBI Taxonomy" id="79012"/>
    <lineage>
        <taxon>Eukaryota</taxon>
        <taxon>Amoebozoa</taxon>
        <taxon>Evosea</taxon>
        <taxon>Eumycetozoa</taxon>
        <taxon>Dictyostelia</taxon>
        <taxon>Dictyosteliales</taxon>
        <taxon>Dictyosteliaceae</taxon>
        <taxon>Dictyostelium</taxon>
    </lineage>
</organism>
<dbReference type="EMBL" id="JAVFKY010000002">
    <property type="protein sequence ID" value="KAK5581019.1"/>
    <property type="molecule type" value="Genomic_DNA"/>
</dbReference>
<keyword evidence="5" id="KW-0804">Transcription</keyword>
<keyword evidence="8" id="KW-1185">Reference proteome</keyword>
<keyword evidence="3" id="KW-0156">Chromatin regulator</keyword>
<dbReference type="InterPro" id="IPR012423">
    <property type="entry name" value="Eaf7/MRGBP"/>
</dbReference>
<evidence type="ECO:0000313" key="8">
    <source>
        <dbReference type="Proteomes" id="UP001344447"/>
    </source>
</evidence>
<name>A0AAN7TW98_9MYCE</name>
<evidence type="ECO:0000256" key="4">
    <source>
        <dbReference type="ARBA" id="ARBA00023015"/>
    </source>
</evidence>
<dbReference type="GO" id="GO:0005634">
    <property type="term" value="C:nucleus"/>
    <property type="evidence" value="ECO:0007669"/>
    <property type="project" value="UniProtKB-SubCell"/>
</dbReference>
<sequence>MTSQQGKNNNEGIWDTYSKCILLEALGKYLPLGVNKHFSILNCTIILAEKLPQKNFSYDQVHKEINEFYNLDELDDDVIDEDEKEFFILPDTYKTLMDEKIKKK</sequence>
<comment type="similarity">
    <text evidence="2">Belongs to the EAF7 family.</text>
</comment>
<evidence type="ECO:0000256" key="5">
    <source>
        <dbReference type="ARBA" id="ARBA00023163"/>
    </source>
</evidence>
<reference evidence="7 8" key="1">
    <citation type="submission" date="2023-11" db="EMBL/GenBank/DDBJ databases">
        <title>Dfirmibasis_genome.</title>
        <authorList>
            <person name="Edelbroek B."/>
            <person name="Kjellin J."/>
            <person name="Jerlstrom-Hultqvist J."/>
            <person name="Soderbom F."/>
        </authorList>
    </citation>
    <scope>NUCLEOTIDE SEQUENCE [LARGE SCALE GENOMIC DNA]</scope>
    <source>
        <strain evidence="7 8">TNS-C-14</strain>
    </source>
</reference>
<dbReference type="Pfam" id="PF07904">
    <property type="entry name" value="Eaf7"/>
    <property type="match status" value="1"/>
</dbReference>
<comment type="caution">
    <text evidence="7">The sequence shown here is derived from an EMBL/GenBank/DDBJ whole genome shotgun (WGS) entry which is preliminary data.</text>
</comment>
<dbReference type="GO" id="GO:0006357">
    <property type="term" value="P:regulation of transcription by RNA polymerase II"/>
    <property type="evidence" value="ECO:0007669"/>
    <property type="project" value="TreeGrafter"/>
</dbReference>
<dbReference type="GO" id="GO:0006325">
    <property type="term" value="P:chromatin organization"/>
    <property type="evidence" value="ECO:0007669"/>
    <property type="project" value="UniProtKB-KW"/>
</dbReference>
<accession>A0AAN7TW98</accession>
<evidence type="ECO:0000256" key="2">
    <source>
        <dbReference type="ARBA" id="ARBA00007117"/>
    </source>
</evidence>
<dbReference type="AlphaFoldDB" id="A0AAN7TW98"/>
<dbReference type="Proteomes" id="UP001344447">
    <property type="component" value="Unassembled WGS sequence"/>
</dbReference>
<dbReference type="PANTHER" id="PTHR13581">
    <property type="entry name" value="MRG-BINDING PROTEIN"/>
    <property type="match status" value="1"/>
</dbReference>
<evidence type="ECO:0000256" key="3">
    <source>
        <dbReference type="ARBA" id="ARBA00022853"/>
    </source>
</evidence>